<feature type="domain" description="Disulphide bond isomerase DsbC/G N-terminal" evidence="9">
    <location>
        <begin position="64"/>
        <end position="127"/>
    </location>
</feature>
<dbReference type="InterPro" id="IPR051470">
    <property type="entry name" value="Thiol:disulfide_interchange"/>
</dbReference>
<reference evidence="12" key="1">
    <citation type="journal article" date="2019" name="Int. J. Syst. Evol. Microbiol.">
        <title>The Global Catalogue of Microorganisms (GCM) 10K type strain sequencing project: providing services to taxonomists for standard genome sequencing and annotation.</title>
        <authorList>
            <consortium name="The Broad Institute Genomics Platform"/>
            <consortium name="The Broad Institute Genome Sequencing Center for Infectious Disease"/>
            <person name="Wu L."/>
            <person name="Ma J."/>
        </authorList>
    </citation>
    <scope>NUCLEOTIDE SEQUENCE [LARGE SCALE GENOMIC DNA]</scope>
    <source>
        <strain evidence="12">JCM 16916</strain>
    </source>
</reference>
<dbReference type="PANTHER" id="PTHR35272:SF3">
    <property type="entry name" value="THIOL:DISULFIDE INTERCHANGE PROTEIN DSBC"/>
    <property type="match status" value="1"/>
</dbReference>
<name>A0ABP7MW16_9GAMM</name>
<dbReference type="SUPFAM" id="SSF52833">
    <property type="entry name" value="Thioredoxin-like"/>
    <property type="match status" value="1"/>
</dbReference>
<evidence type="ECO:0000256" key="8">
    <source>
        <dbReference type="SAM" id="MobiDB-lite"/>
    </source>
</evidence>
<feature type="region of interest" description="Disordered" evidence="8">
    <location>
        <begin position="34"/>
        <end position="65"/>
    </location>
</feature>
<evidence type="ECO:0000256" key="5">
    <source>
        <dbReference type="ARBA" id="ARBA00023157"/>
    </source>
</evidence>
<dbReference type="SUPFAM" id="SSF54423">
    <property type="entry name" value="DsbC/DsbG N-terminal domain-like"/>
    <property type="match status" value="1"/>
</dbReference>
<protein>
    <recommendedName>
        <fullName evidence="7">Thiol:disulfide interchange protein</fullName>
    </recommendedName>
</protein>
<evidence type="ECO:0000256" key="6">
    <source>
        <dbReference type="ARBA" id="ARBA00023284"/>
    </source>
</evidence>
<keyword evidence="12" id="KW-1185">Reference proteome</keyword>
<keyword evidence="6 7" id="KW-0676">Redox-active center</keyword>
<dbReference type="InterPro" id="IPR036249">
    <property type="entry name" value="Thioredoxin-like_sf"/>
</dbReference>
<dbReference type="PROSITE" id="PS51257">
    <property type="entry name" value="PROKAR_LIPOPROTEIN"/>
    <property type="match status" value="1"/>
</dbReference>
<dbReference type="CDD" id="cd03020">
    <property type="entry name" value="DsbA_DsbC_DsbG"/>
    <property type="match status" value="1"/>
</dbReference>
<feature type="domain" description="Thioredoxin-like fold" evidence="10">
    <location>
        <begin position="152"/>
        <end position="274"/>
    </location>
</feature>
<comment type="function">
    <text evidence="7">Required for disulfide bond formation in some periplasmic proteins. Acts by transferring its disulfide bond to other proteins and is reduced in the process.</text>
</comment>
<dbReference type="Gene3D" id="3.40.30.10">
    <property type="entry name" value="Glutaredoxin"/>
    <property type="match status" value="1"/>
</dbReference>
<comment type="subcellular location">
    <subcellularLocation>
        <location evidence="1 7">Periplasm</location>
    </subcellularLocation>
</comment>
<accession>A0ABP7MW16</accession>
<keyword evidence="4 7" id="KW-0574">Periplasm</keyword>
<keyword evidence="5" id="KW-1015">Disulfide bond</keyword>
<dbReference type="InterPro" id="IPR033954">
    <property type="entry name" value="DiS-bond_Isoase_DsbC/G"/>
</dbReference>
<dbReference type="InterPro" id="IPR018950">
    <property type="entry name" value="DiS-bond_isomerase_DsbC/G_N"/>
</dbReference>
<dbReference type="EMBL" id="BAAAZU010000030">
    <property type="protein sequence ID" value="GAA3931305.1"/>
    <property type="molecule type" value="Genomic_DNA"/>
</dbReference>
<dbReference type="Pfam" id="PF13098">
    <property type="entry name" value="Thioredoxin_2"/>
    <property type="match status" value="1"/>
</dbReference>
<feature type="signal peptide" evidence="7">
    <location>
        <begin position="1"/>
        <end position="32"/>
    </location>
</feature>
<evidence type="ECO:0000313" key="11">
    <source>
        <dbReference type="EMBL" id="GAA3931305.1"/>
    </source>
</evidence>
<evidence type="ECO:0000256" key="7">
    <source>
        <dbReference type="RuleBase" id="RU364038"/>
    </source>
</evidence>
<sequence length="291" mass="31220">MRQCGHSHHVPDTRMKPYLLALLGAFSLSACAQTDSPPAAAADPGPASQQAAAGSGPKVAPGSADERARDAIRKLNKQIRIDHIGAAPIAGFREAIVGGQTLYVSDDGRYMLQGSLYDMDAKRDLSEASLAKLRRELLKTIPVSDRIVFAPENPKYTVSVFTDVECGFCRKLHSQIADYNREGIAVQYLAFPRMGLGSPDFQKMVNVWCASDRKQALTDAKNDRKVPTRNCKNPVTMEYDVGQRIGLAGTPLIVAADGTAMPGYMPPEDLRAALDKLAAQSTGSAAASGSR</sequence>
<dbReference type="Pfam" id="PF10411">
    <property type="entry name" value="DsbC_N"/>
    <property type="match status" value="1"/>
</dbReference>
<comment type="caution">
    <text evidence="11">The sequence shown here is derived from an EMBL/GenBank/DDBJ whole genome shotgun (WGS) entry which is preliminary data.</text>
</comment>
<comment type="similarity">
    <text evidence="2 7">Belongs to the thioredoxin family. DsbC subfamily.</text>
</comment>
<organism evidence="11 12">
    <name type="scientific">Luteimonas lutimaris</name>
    <dbReference type="NCBI Taxonomy" id="698645"/>
    <lineage>
        <taxon>Bacteria</taxon>
        <taxon>Pseudomonadati</taxon>
        <taxon>Pseudomonadota</taxon>
        <taxon>Gammaproteobacteria</taxon>
        <taxon>Lysobacterales</taxon>
        <taxon>Lysobacteraceae</taxon>
        <taxon>Luteimonas</taxon>
    </lineage>
</organism>
<dbReference type="Gene3D" id="3.10.450.70">
    <property type="entry name" value="Disulphide bond isomerase, DsbC/G, N-terminal"/>
    <property type="match status" value="1"/>
</dbReference>
<feature type="chain" id="PRO_5045005112" description="Thiol:disulfide interchange protein" evidence="7">
    <location>
        <begin position="33"/>
        <end position="291"/>
    </location>
</feature>
<feature type="compositionally biased region" description="Low complexity" evidence="8">
    <location>
        <begin position="34"/>
        <end position="57"/>
    </location>
</feature>
<gene>
    <name evidence="11" type="ORF">GCM10022229_26050</name>
</gene>
<proteinExistence type="inferred from homology"/>
<dbReference type="PANTHER" id="PTHR35272">
    <property type="entry name" value="THIOL:DISULFIDE INTERCHANGE PROTEIN DSBC-RELATED"/>
    <property type="match status" value="1"/>
</dbReference>
<dbReference type="Proteomes" id="UP001501727">
    <property type="component" value="Unassembled WGS sequence"/>
</dbReference>
<evidence type="ECO:0000259" key="10">
    <source>
        <dbReference type="Pfam" id="PF13098"/>
    </source>
</evidence>
<dbReference type="InterPro" id="IPR012336">
    <property type="entry name" value="Thioredoxin-like_fold"/>
</dbReference>
<evidence type="ECO:0000256" key="3">
    <source>
        <dbReference type="ARBA" id="ARBA00022729"/>
    </source>
</evidence>
<evidence type="ECO:0000313" key="12">
    <source>
        <dbReference type="Proteomes" id="UP001501727"/>
    </source>
</evidence>
<evidence type="ECO:0000256" key="4">
    <source>
        <dbReference type="ARBA" id="ARBA00022764"/>
    </source>
</evidence>
<evidence type="ECO:0000256" key="1">
    <source>
        <dbReference type="ARBA" id="ARBA00004418"/>
    </source>
</evidence>
<evidence type="ECO:0000256" key="2">
    <source>
        <dbReference type="ARBA" id="ARBA00009813"/>
    </source>
</evidence>
<evidence type="ECO:0000259" key="9">
    <source>
        <dbReference type="Pfam" id="PF10411"/>
    </source>
</evidence>
<keyword evidence="3 7" id="KW-0732">Signal</keyword>
<dbReference type="InterPro" id="IPR009094">
    <property type="entry name" value="DiS-bond_isomerase_DsbC/G_N_sf"/>
</dbReference>